<dbReference type="Gene3D" id="1.10.3810.10">
    <property type="entry name" value="Biosynthetic peptidoglycan transglycosylase-like"/>
    <property type="match status" value="1"/>
</dbReference>
<comment type="subcellular location">
    <subcellularLocation>
        <location evidence="1">Cell membrane</location>
    </subcellularLocation>
</comment>
<dbReference type="Pfam" id="PF00912">
    <property type="entry name" value="Transgly"/>
    <property type="match status" value="1"/>
</dbReference>
<feature type="domain" description="Glycosyl transferase family 51" evidence="20">
    <location>
        <begin position="255"/>
        <end position="428"/>
    </location>
</feature>
<dbReference type="InterPro" id="IPR036950">
    <property type="entry name" value="PBP_transglycosylase"/>
</dbReference>
<dbReference type="Pfam" id="PF00905">
    <property type="entry name" value="Transpeptidase"/>
    <property type="match status" value="1"/>
</dbReference>
<evidence type="ECO:0000313" key="22">
    <source>
        <dbReference type="Proteomes" id="UP000177169"/>
    </source>
</evidence>
<evidence type="ECO:0000256" key="11">
    <source>
        <dbReference type="ARBA" id="ARBA00022984"/>
    </source>
</evidence>
<dbReference type="AlphaFoldDB" id="A0A1F7Z2W4"/>
<keyword evidence="6" id="KW-0645">Protease</keyword>
<evidence type="ECO:0000256" key="8">
    <source>
        <dbReference type="ARBA" id="ARBA00022679"/>
    </source>
</evidence>
<keyword evidence="7" id="KW-0328">Glycosyltransferase</keyword>
<feature type="compositionally biased region" description="Basic and acidic residues" evidence="17">
    <location>
        <begin position="882"/>
        <end position="894"/>
    </location>
</feature>
<proteinExistence type="inferred from homology"/>
<evidence type="ECO:0000256" key="3">
    <source>
        <dbReference type="ARBA" id="ARBA00007739"/>
    </source>
</evidence>
<keyword evidence="12 18" id="KW-0472">Membrane</keyword>
<evidence type="ECO:0000256" key="10">
    <source>
        <dbReference type="ARBA" id="ARBA00022960"/>
    </source>
</evidence>
<evidence type="ECO:0000256" key="12">
    <source>
        <dbReference type="ARBA" id="ARBA00023136"/>
    </source>
</evidence>
<comment type="catalytic activity">
    <reaction evidence="15">
        <text>Preferential cleavage: (Ac)2-L-Lys-D-Ala-|-D-Ala. Also transpeptidation of peptidyl-alanyl moieties that are N-acyl substituents of D-alanine.</text>
        <dbReference type="EC" id="3.4.16.4"/>
    </reaction>
</comment>
<evidence type="ECO:0000256" key="18">
    <source>
        <dbReference type="SAM" id="Phobius"/>
    </source>
</evidence>
<dbReference type="Proteomes" id="UP000177169">
    <property type="component" value="Unassembled WGS sequence"/>
</dbReference>
<dbReference type="GO" id="GO:0006508">
    <property type="term" value="P:proteolysis"/>
    <property type="evidence" value="ECO:0007669"/>
    <property type="project" value="UniProtKB-KW"/>
</dbReference>
<comment type="catalytic activity">
    <reaction evidence="16">
        <text>[GlcNAc-(1-&gt;4)-Mur2Ac(oyl-L-Ala-gamma-D-Glu-L-Lys-D-Ala-D-Ala)](n)-di-trans,octa-cis-undecaprenyl diphosphate + beta-D-GlcNAc-(1-&gt;4)-Mur2Ac(oyl-L-Ala-gamma-D-Glu-L-Lys-D-Ala-D-Ala)-di-trans,octa-cis-undecaprenyl diphosphate = [GlcNAc-(1-&gt;4)-Mur2Ac(oyl-L-Ala-gamma-D-Glu-L-Lys-D-Ala-D-Ala)](n+1)-di-trans,octa-cis-undecaprenyl diphosphate + di-trans,octa-cis-undecaprenyl diphosphate + H(+)</text>
        <dbReference type="Rhea" id="RHEA:23708"/>
        <dbReference type="Rhea" id="RHEA-COMP:9602"/>
        <dbReference type="Rhea" id="RHEA-COMP:9603"/>
        <dbReference type="ChEBI" id="CHEBI:15378"/>
        <dbReference type="ChEBI" id="CHEBI:58405"/>
        <dbReference type="ChEBI" id="CHEBI:60033"/>
        <dbReference type="ChEBI" id="CHEBI:78435"/>
        <dbReference type="EC" id="2.4.99.28"/>
    </reaction>
</comment>
<feature type="transmembrane region" description="Helical" evidence="18">
    <location>
        <begin position="28"/>
        <end position="51"/>
    </location>
</feature>
<dbReference type="InterPro" id="IPR023346">
    <property type="entry name" value="Lysozyme-like_dom_sf"/>
</dbReference>
<dbReference type="PANTHER" id="PTHR32282">
    <property type="entry name" value="BINDING PROTEIN TRANSPEPTIDASE, PUTATIVE-RELATED"/>
    <property type="match status" value="1"/>
</dbReference>
<feature type="region of interest" description="Disordered" evidence="17">
    <location>
        <begin position="882"/>
        <end position="903"/>
    </location>
</feature>
<evidence type="ECO:0000256" key="16">
    <source>
        <dbReference type="ARBA" id="ARBA00049902"/>
    </source>
</evidence>
<evidence type="ECO:0000256" key="13">
    <source>
        <dbReference type="ARBA" id="ARBA00023268"/>
    </source>
</evidence>
<comment type="caution">
    <text evidence="21">The sequence shown here is derived from an EMBL/GenBank/DDBJ whole genome shotgun (WGS) entry which is preliminary data.</text>
</comment>
<protein>
    <submittedName>
        <fullName evidence="21">Uncharacterized protein</fullName>
    </submittedName>
</protein>
<evidence type="ECO:0000259" key="19">
    <source>
        <dbReference type="Pfam" id="PF00905"/>
    </source>
</evidence>
<keyword evidence="5" id="KW-0121">Carboxypeptidase</keyword>
<dbReference type="SUPFAM" id="SSF53955">
    <property type="entry name" value="Lysozyme-like"/>
    <property type="match status" value="1"/>
</dbReference>
<dbReference type="InterPro" id="IPR001460">
    <property type="entry name" value="PCN-bd_Tpept"/>
</dbReference>
<dbReference type="InterPro" id="IPR001264">
    <property type="entry name" value="Glyco_trans_51"/>
</dbReference>
<sequence length="919" mass="102802">MVKLPNQKPDVNLAPTKVKNSLKFALRLLALIGKPFFTVLTYIFLAVILGLHATGYFIKRLFGTVTFIFNSFFNSASKKISSYKKYLARIYSSLKKTRFFFEKKLSLKKQGDIFKASPQLITLLKGFLLKVSISSKNFGQRLLLKTTKVFVLIKQTANLSKRSYLYTEKSINLLKVRLRLIPIFLTKPKTKVKVRITKLALLKIILFSFLITVLLTILSGFLFWRFILRDLPTAQELTKRNVDVSTKIYDRNGILLYTIYDDKNRTPVELNSIPLHVRLATLAIEDAEFYSHPGFSIRGITRAALKNWRQGELTGGSTITQQLVKNALLSSEKTLIRKLREITLAVIVEMTYSKNEILEMYLNEVSYGGTAYGIEEAARTYFNKDVGSLTLNEAAILAGLPKSPTQYSPFGPNPQAAIDRKNEVLNLMHTNGFITQSQKEETQKEVPIFAENKTDIKASHFVMFVRELLEETYGKELVEKGGLNVVTTLDYNIQILAETVVKEEVDKLAKLNVRNGAAVVISPATGEVLAMVGSKDYFDTQNDGNVNVTTSLRQPGSSIKIVNYAYALSNGYTAATIIPDTPVTFLIPGLPPYTPKNYEGGFRGNLTLRSAFAESRNVPAVKVLNSYGVKNMIEMGQKMGITTWNNPDNYGLSLTLGGGEVKLLDLAYAYATIANYGKKPEEKYILKITNNKGKVLEENFCGRGEASIIAITYASSSGSTNSEETSKCDGNKVIDPRVAYIITDILKDNNARTPAFGTNSLLVIPNHKEVAVKTGTSNNLRDNLTLGYNQTYLVATWVGNNDNSEMARIASGVTGASPIFNKIMSSLLQTEENHDWTVPEDLVQVPICTITGTLSCNGCPTRLEWFLKENAPQKACSPEWFKKDEENKPTEEVKNNQPEIQYHFFDQPKPKKRKFLFDN</sequence>
<dbReference type="GO" id="GO:0008360">
    <property type="term" value="P:regulation of cell shape"/>
    <property type="evidence" value="ECO:0007669"/>
    <property type="project" value="UniProtKB-KW"/>
</dbReference>
<gene>
    <name evidence="21" type="ORF">A3D01_05885</name>
</gene>
<keyword evidence="13" id="KW-0511">Multifunctional enzyme</keyword>
<evidence type="ECO:0000256" key="2">
    <source>
        <dbReference type="ARBA" id="ARBA00007090"/>
    </source>
</evidence>
<dbReference type="GO" id="GO:0009252">
    <property type="term" value="P:peptidoglycan biosynthetic process"/>
    <property type="evidence" value="ECO:0007669"/>
    <property type="project" value="UniProtKB-KW"/>
</dbReference>
<dbReference type="GO" id="GO:0008658">
    <property type="term" value="F:penicillin binding"/>
    <property type="evidence" value="ECO:0007669"/>
    <property type="project" value="InterPro"/>
</dbReference>
<comment type="similarity">
    <text evidence="3">In the N-terminal section; belongs to the glycosyltransferase 51 family.</text>
</comment>
<keyword evidence="10" id="KW-0133">Cell shape</keyword>
<keyword evidence="8" id="KW-0808">Transferase</keyword>
<dbReference type="EMBL" id="MGGR01000011">
    <property type="protein sequence ID" value="OGM33922.1"/>
    <property type="molecule type" value="Genomic_DNA"/>
</dbReference>
<comment type="similarity">
    <text evidence="2">In the C-terminal section; belongs to the transpeptidase family.</text>
</comment>
<dbReference type="STRING" id="1802505.A3D01_05885"/>
<dbReference type="GO" id="GO:0071555">
    <property type="term" value="P:cell wall organization"/>
    <property type="evidence" value="ECO:0007669"/>
    <property type="project" value="UniProtKB-KW"/>
</dbReference>
<accession>A0A1F7Z2W4</accession>
<evidence type="ECO:0000256" key="17">
    <source>
        <dbReference type="SAM" id="MobiDB-lite"/>
    </source>
</evidence>
<feature type="domain" description="Penicillin-binding protein transpeptidase" evidence="19">
    <location>
        <begin position="516"/>
        <end position="801"/>
    </location>
</feature>
<evidence type="ECO:0000313" key="21">
    <source>
        <dbReference type="EMBL" id="OGM33922.1"/>
    </source>
</evidence>
<name>A0A1F7Z2W4_9BACT</name>
<evidence type="ECO:0000256" key="7">
    <source>
        <dbReference type="ARBA" id="ARBA00022676"/>
    </source>
</evidence>
<keyword evidence="18" id="KW-1133">Transmembrane helix</keyword>
<feature type="transmembrane region" description="Helical" evidence="18">
    <location>
        <begin position="199"/>
        <end position="224"/>
    </location>
</feature>
<evidence type="ECO:0000256" key="14">
    <source>
        <dbReference type="ARBA" id="ARBA00023316"/>
    </source>
</evidence>
<evidence type="ECO:0000256" key="9">
    <source>
        <dbReference type="ARBA" id="ARBA00022801"/>
    </source>
</evidence>
<organism evidence="21 22">
    <name type="scientific">Candidatus Woesebacteria bacterium RIFCSPHIGHO2_02_FULL_39_13</name>
    <dbReference type="NCBI Taxonomy" id="1802505"/>
    <lineage>
        <taxon>Bacteria</taxon>
        <taxon>Candidatus Woeseibacteriota</taxon>
    </lineage>
</organism>
<dbReference type="SUPFAM" id="SSF56601">
    <property type="entry name" value="beta-lactamase/transpeptidase-like"/>
    <property type="match status" value="1"/>
</dbReference>
<evidence type="ECO:0000256" key="6">
    <source>
        <dbReference type="ARBA" id="ARBA00022670"/>
    </source>
</evidence>
<dbReference type="GO" id="GO:0008955">
    <property type="term" value="F:peptidoglycan glycosyltransferase activity"/>
    <property type="evidence" value="ECO:0007669"/>
    <property type="project" value="UniProtKB-EC"/>
</dbReference>
<dbReference type="InterPro" id="IPR050396">
    <property type="entry name" value="Glycosyltr_51/Transpeptidase"/>
</dbReference>
<dbReference type="GO" id="GO:0009002">
    <property type="term" value="F:serine-type D-Ala-D-Ala carboxypeptidase activity"/>
    <property type="evidence" value="ECO:0007669"/>
    <property type="project" value="UniProtKB-EC"/>
</dbReference>
<dbReference type="GO" id="GO:0030288">
    <property type="term" value="C:outer membrane-bounded periplasmic space"/>
    <property type="evidence" value="ECO:0007669"/>
    <property type="project" value="TreeGrafter"/>
</dbReference>
<reference evidence="21 22" key="1">
    <citation type="journal article" date="2016" name="Nat. Commun.">
        <title>Thousands of microbial genomes shed light on interconnected biogeochemical processes in an aquifer system.</title>
        <authorList>
            <person name="Anantharaman K."/>
            <person name="Brown C.T."/>
            <person name="Hug L.A."/>
            <person name="Sharon I."/>
            <person name="Castelle C.J."/>
            <person name="Probst A.J."/>
            <person name="Thomas B.C."/>
            <person name="Singh A."/>
            <person name="Wilkins M.J."/>
            <person name="Karaoz U."/>
            <person name="Brodie E.L."/>
            <person name="Williams K.H."/>
            <person name="Hubbard S.S."/>
            <person name="Banfield J.F."/>
        </authorList>
    </citation>
    <scope>NUCLEOTIDE SEQUENCE [LARGE SCALE GENOMIC DNA]</scope>
</reference>
<dbReference type="Gene3D" id="3.40.710.10">
    <property type="entry name" value="DD-peptidase/beta-lactamase superfamily"/>
    <property type="match status" value="1"/>
</dbReference>
<keyword evidence="14" id="KW-0961">Cell wall biogenesis/degradation</keyword>
<dbReference type="GO" id="GO:0005886">
    <property type="term" value="C:plasma membrane"/>
    <property type="evidence" value="ECO:0007669"/>
    <property type="project" value="UniProtKB-SubCell"/>
</dbReference>
<keyword evidence="9" id="KW-0378">Hydrolase</keyword>
<dbReference type="InterPro" id="IPR012338">
    <property type="entry name" value="Beta-lactam/transpept-like"/>
</dbReference>
<keyword evidence="4" id="KW-1003">Cell membrane</keyword>
<keyword evidence="18" id="KW-0812">Transmembrane</keyword>
<dbReference type="PANTHER" id="PTHR32282:SF11">
    <property type="entry name" value="PENICILLIN-BINDING PROTEIN 1B"/>
    <property type="match status" value="1"/>
</dbReference>
<evidence type="ECO:0000256" key="1">
    <source>
        <dbReference type="ARBA" id="ARBA00004236"/>
    </source>
</evidence>
<evidence type="ECO:0000256" key="4">
    <source>
        <dbReference type="ARBA" id="ARBA00022475"/>
    </source>
</evidence>
<evidence type="ECO:0000259" key="20">
    <source>
        <dbReference type="Pfam" id="PF00912"/>
    </source>
</evidence>
<keyword evidence="11" id="KW-0573">Peptidoglycan synthesis</keyword>
<evidence type="ECO:0000256" key="15">
    <source>
        <dbReference type="ARBA" id="ARBA00034000"/>
    </source>
</evidence>
<evidence type="ECO:0000256" key="5">
    <source>
        <dbReference type="ARBA" id="ARBA00022645"/>
    </source>
</evidence>
<dbReference type="FunFam" id="1.10.3810.10:FF:000001">
    <property type="entry name" value="Penicillin-binding protein 1A"/>
    <property type="match status" value="1"/>
</dbReference>